<evidence type="ECO:0000313" key="4">
    <source>
        <dbReference type="Proteomes" id="UP000006860"/>
    </source>
</evidence>
<feature type="region of interest" description="Disordered" evidence="1">
    <location>
        <begin position="80"/>
        <end position="145"/>
    </location>
</feature>
<feature type="chain" id="PRO_5003260292" description="Signal peptide-domain containing protein" evidence="2">
    <location>
        <begin position="36"/>
        <end position="584"/>
    </location>
</feature>
<feature type="compositionally biased region" description="Polar residues" evidence="1">
    <location>
        <begin position="116"/>
        <end position="126"/>
    </location>
</feature>
<evidence type="ECO:0000313" key="3">
    <source>
        <dbReference type="EMBL" id="ADY59363.1"/>
    </source>
</evidence>
<dbReference type="eggNOG" id="ENOG50312DJ">
    <property type="taxonomic scope" value="Bacteria"/>
</dbReference>
<gene>
    <name evidence="3" type="ordered locus">Plabr_1753</name>
</gene>
<protein>
    <recommendedName>
        <fullName evidence="5">Signal peptide-domain containing protein</fullName>
    </recommendedName>
</protein>
<proteinExistence type="predicted"/>
<sequence length="584" mass="62876">MPNVRPFTHWRSWLLVCCYGAAGLCGQAAWTQTQAAEPFPEEMNAAEVDVSSSLQGFHSHGSADLWQAINEVESAAVTPANEVKAESAPKPAKPATDANETAAPFPQSVSAKDDTTPQGTSKTPNPGRSGITLLGSETPDPDGWHQAADENAILQVGHNDGPTLIPSPERLQPVPQRQYVPDPFRMTQVPAPAPPPTPPPAAPPSKVTAPQTAPATSPAPAPMPEPLFSPEVTPEPLPYDGYIPIDEPAQPMFESVLGIDDGVHYFPQPTEIFVDGGHVEDRHVKDVRKCCDPCSPWYKIFRPFCSHPGPDQGIGHERVMYAPFFIEPALPQNFTGLRFESGTDLYYPDRSELFWAGGGRGPALPEVEVDYSEVILTLASGSDTFSATTEIPIRYVDPVVNPNTSGLGDISMATKLVMINGDRWTLTQYFKTTLATGSKTRGLGVGHISLEPGFLASMRWTDRTYLFGDIRYQFPIGGNKQYAGQLLQYGLGLSTIAYETDEFAILPTFEVTGWSAQGGSKTSPLGVVLGVGGETSPIVTHGLRFVLGPAGDLGLFEFGISSSYALNNEGPFSALGQIDMRFVY</sequence>
<keyword evidence="2" id="KW-0732">Signal</keyword>
<keyword evidence="4" id="KW-1185">Reference proteome</keyword>
<organism evidence="3 4">
    <name type="scientific">Rubinisphaera brasiliensis (strain ATCC 49424 / DSM 5305 / JCM 21570 / IAM 15109 / NBRC 103401 / IFAM 1448)</name>
    <name type="common">Planctomyces brasiliensis</name>
    <dbReference type="NCBI Taxonomy" id="756272"/>
    <lineage>
        <taxon>Bacteria</taxon>
        <taxon>Pseudomonadati</taxon>
        <taxon>Planctomycetota</taxon>
        <taxon>Planctomycetia</taxon>
        <taxon>Planctomycetales</taxon>
        <taxon>Planctomycetaceae</taxon>
        <taxon>Rubinisphaera</taxon>
    </lineage>
</organism>
<dbReference type="RefSeq" id="WP_013628090.1">
    <property type="nucleotide sequence ID" value="NC_015174.1"/>
</dbReference>
<feature type="compositionally biased region" description="Low complexity" evidence="1">
    <location>
        <begin position="86"/>
        <end position="95"/>
    </location>
</feature>
<evidence type="ECO:0008006" key="5">
    <source>
        <dbReference type="Google" id="ProtNLM"/>
    </source>
</evidence>
<evidence type="ECO:0000256" key="1">
    <source>
        <dbReference type="SAM" id="MobiDB-lite"/>
    </source>
</evidence>
<feature type="signal peptide" evidence="2">
    <location>
        <begin position="1"/>
        <end position="35"/>
    </location>
</feature>
<reference evidence="4" key="1">
    <citation type="submission" date="2011-02" db="EMBL/GenBank/DDBJ databases">
        <title>The complete genome of Planctomyces brasiliensis DSM 5305.</title>
        <authorList>
            <person name="Lucas S."/>
            <person name="Copeland A."/>
            <person name="Lapidus A."/>
            <person name="Bruce D."/>
            <person name="Goodwin L."/>
            <person name="Pitluck S."/>
            <person name="Kyrpides N."/>
            <person name="Mavromatis K."/>
            <person name="Pagani I."/>
            <person name="Ivanova N."/>
            <person name="Ovchinnikova G."/>
            <person name="Lu M."/>
            <person name="Detter J.C."/>
            <person name="Han C."/>
            <person name="Land M."/>
            <person name="Hauser L."/>
            <person name="Markowitz V."/>
            <person name="Cheng J.-F."/>
            <person name="Hugenholtz P."/>
            <person name="Woyke T."/>
            <person name="Wu D."/>
            <person name="Tindall B."/>
            <person name="Pomrenke H.G."/>
            <person name="Brambilla E."/>
            <person name="Klenk H.-P."/>
            <person name="Eisen J.A."/>
        </authorList>
    </citation>
    <scope>NUCLEOTIDE SEQUENCE [LARGE SCALE GENOMIC DNA]</scope>
    <source>
        <strain evidence="4">ATCC 49424 / DSM 5305 / JCM 21570 / NBRC 103401 / IFAM 1448</strain>
    </source>
</reference>
<dbReference type="HOGENOM" id="CLU_466822_0_0_0"/>
<dbReference type="EMBL" id="CP002546">
    <property type="protein sequence ID" value="ADY59363.1"/>
    <property type="molecule type" value="Genomic_DNA"/>
</dbReference>
<dbReference type="Proteomes" id="UP000006860">
    <property type="component" value="Chromosome"/>
</dbReference>
<dbReference type="OrthoDB" id="263621at2"/>
<feature type="compositionally biased region" description="Pro residues" evidence="1">
    <location>
        <begin position="217"/>
        <end position="235"/>
    </location>
</feature>
<accession>F0SFF6</accession>
<feature type="region of interest" description="Disordered" evidence="1">
    <location>
        <begin position="184"/>
        <end position="235"/>
    </location>
</feature>
<name>F0SFF6_RUBBR</name>
<dbReference type="KEGG" id="pbs:Plabr_1753"/>
<dbReference type="AlphaFoldDB" id="F0SFF6"/>
<evidence type="ECO:0000256" key="2">
    <source>
        <dbReference type="SAM" id="SignalP"/>
    </source>
</evidence>
<feature type="compositionally biased region" description="Pro residues" evidence="1">
    <location>
        <begin position="191"/>
        <end position="203"/>
    </location>
</feature>